<dbReference type="OrthoDB" id="10339737at2759"/>
<protein>
    <submittedName>
        <fullName evidence="3">Uncharacterized protein LOC107798396 isoform X1</fullName>
    </submittedName>
</protein>
<name>A0A1S4AKB7_TOBAC</name>
<reference evidence="2" key="1">
    <citation type="journal article" date="2014" name="Nat. Commun.">
        <title>The tobacco genome sequence and its comparison with those of tomato and potato.</title>
        <authorList>
            <person name="Sierro N."/>
            <person name="Battey J.N."/>
            <person name="Ouadi S."/>
            <person name="Bakaher N."/>
            <person name="Bovet L."/>
            <person name="Willig A."/>
            <person name="Goepfert S."/>
            <person name="Peitsch M.C."/>
            <person name="Ivanov N.V."/>
        </authorList>
    </citation>
    <scope>NUCLEOTIDE SEQUENCE [LARGE SCALE GENOMIC DNA]</scope>
</reference>
<dbReference type="InterPro" id="IPR032675">
    <property type="entry name" value="LRR_dom_sf"/>
</dbReference>
<dbReference type="KEGG" id="nta:107798396"/>
<dbReference type="PANTHER" id="PTHR34145:SF51">
    <property type="entry name" value="FBD DOMAIN-CONTAINING PROTEIN"/>
    <property type="match status" value="1"/>
</dbReference>
<dbReference type="RefSeq" id="XP_016476863.1">
    <property type="nucleotide sequence ID" value="XM_016621377.1"/>
</dbReference>
<evidence type="ECO:0000313" key="3">
    <source>
        <dbReference type="RefSeq" id="XP_016476863.1"/>
    </source>
</evidence>
<keyword evidence="2" id="KW-1185">Reference proteome</keyword>
<proteinExistence type="predicted"/>
<organism evidence="2 3">
    <name type="scientific">Nicotiana tabacum</name>
    <name type="common">Common tobacco</name>
    <dbReference type="NCBI Taxonomy" id="4097"/>
    <lineage>
        <taxon>Eukaryota</taxon>
        <taxon>Viridiplantae</taxon>
        <taxon>Streptophyta</taxon>
        <taxon>Embryophyta</taxon>
        <taxon>Tracheophyta</taxon>
        <taxon>Spermatophyta</taxon>
        <taxon>Magnoliopsida</taxon>
        <taxon>eudicotyledons</taxon>
        <taxon>Gunneridae</taxon>
        <taxon>Pentapetalae</taxon>
        <taxon>asterids</taxon>
        <taxon>lamiids</taxon>
        <taxon>Solanales</taxon>
        <taxon>Solanaceae</taxon>
        <taxon>Nicotianoideae</taxon>
        <taxon>Nicotianeae</taxon>
        <taxon>Nicotiana</taxon>
    </lineage>
</organism>
<accession>A0A1S4AKB7</accession>
<dbReference type="InterPro" id="IPR055357">
    <property type="entry name" value="LRR_At1g61320_AtMIF1"/>
</dbReference>
<dbReference type="Proteomes" id="UP000790787">
    <property type="component" value="Chromosome 13"/>
</dbReference>
<evidence type="ECO:0000259" key="1">
    <source>
        <dbReference type="Pfam" id="PF23622"/>
    </source>
</evidence>
<evidence type="ECO:0000313" key="2">
    <source>
        <dbReference type="Proteomes" id="UP000790787"/>
    </source>
</evidence>
<dbReference type="GeneID" id="107798396"/>
<dbReference type="PANTHER" id="PTHR34145">
    <property type="entry name" value="OS02G0105600 PROTEIN"/>
    <property type="match status" value="1"/>
</dbReference>
<dbReference type="Gene3D" id="3.80.10.10">
    <property type="entry name" value="Ribonuclease Inhibitor"/>
    <property type="match status" value="1"/>
</dbReference>
<dbReference type="InterPro" id="IPR053772">
    <property type="entry name" value="At1g61320/At1g61330-like"/>
</dbReference>
<dbReference type="RefSeq" id="XP_016476863.1">
    <property type="nucleotide sequence ID" value="XM_016621377.2"/>
</dbReference>
<dbReference type="AlphaFoldDB" id="A0A1S4AKB7"/>
<reference evidence="3" key="2">
    <citation type="submission" date="2025-08" db="UniProtKB">
        <authorList>
            <consortium name="RefSeq"/>
        </authorList>
    </citation>
    <scope>IDENTIFICATION</scope>
    <source>
        <tissue evidence="3">Leaf</tissue>
    </source>
</reference>
<dbReference type="Pfam" id="PF23622">
    <property type="entry name" value="LRR_At1g61320_AtMIF1"/>
    <property type="match status" value="1"/>
</dbReference>
<sequence>MAQLNKGSEDNLVPCKIANVDAYNTIETLKLWGAITEQQFQDMFSKHSNISELDLERCYELKNIEIVSEKLKKLTLSKWRNLEQVKIQAPNLTEFVFEGHKMPFNLSHFVQKLNYSNGFILEILCEKSETIFLYEDPKETVVPPFDKVTILFRPVKHLESFINEFMKIYSKTQSILPITNSKLLQVLPTLIGCPDDAKTKRSYSQHRLKEVNMYTIENEMDALRYSWLNYATLFDQLTTFMFKW</sequence>
<dbReference type="PaxDb" id="4097-A0A1S4AKB7"/>
<feature type="domain" description="At1g61320/AtMIF1 LRR" evidence="1">
    <location>
        <begin position="20"/>
        <end position="111"/>
    </location>
</feature>
<gene>
    <name evidence="3" type="primary">LOC107798396</name>
</gene>